<organism evidence="1 2">
    <name type="scientific">Aspergillus niger (strain ATCC 1015 / CBS 113.46 / FGSC A1144 / LSHB Ac4 / NCTC 3858a / NRRL 328 / USDA 3528.7)</name>
    <dbReference type="NCBI Taxonomy" id="380704"/>
    <lineage>
        <taxon>Eukaryota</taxon>
        <taxon>Fungi</taxon>
        <taxon>Dikarya</taxon>
        <taxon>Ascomycota</taxon>
        <taxon>Pezizomycotina</taxon>
        <taxon>Eurotiomycetes</taxon>
        <taxon>Eurotiomycetidae</taxon>
        <taxon>Eurotiales</taxon>
        <taxon>Aspergillaceae</taxon>
        <taxon>Aspergillus</taxon>
        <taxon>Aspergillus subgen. Circumdati</taxon>
    </lineage>
</organism>
<comment type="caution">
    <text evidence="1">The sequence shown here is derived from an EMBL/GenBank/DDBJ whole genome shotgun (WGS) entry which is preliminary data.</text>
</comment>
<dbReference type="Proteomes" id="UP000009038">
    <property type="component" value="Unassembled WGS sequence"/>
</dbReference>
<evidence type="ECO:0000313" key="1">
    <source>
        <dbReference type="EMBL" id="EHA21852.1"/>
    </source>
</evidence>
<protein>
    <submittedName>
        <fullName evidence="1">Uncharacterized protein</fullName>
    </submittedName>
</protein>
<name>G3Y5I7_ASPNA</name>
<gene>
    <name evidence="1" type="ORF">ASPNIDRAFT_41225</name>
</gene>
<accession>G3Y5I7</accession>
<sequence>MSGYAKAVRSGSGADGQETHDAAWPWYLDKLPPRHFSGMRRHRSAQVDLAATVACGTEISSRCEEQPVQTCLPCPIIPLALKTPVVPPWGCRLVAGCEASPAAPVHRGIAGGSVAEAAKPPRRYLVPAVLSLGRLCFPSALKTPVVPPWGCRLVAGCEASPAAPGRRGIAGGSVAEVRCRLRSLPDATWSPRFSVLVVCLSHLPPSPLWFPPWGCRLVAGCEASPAAPGHRGIAGGSVAEVRCRLRSLPDATWSPRSSVFHFFSDEQVPLRGAED</sequence>
<evidence type="ECO:0000313" key="2">
    <source>
        <dbReference type="Proteomes" id="UP000009038"/>
    </source>
</evidence>
<reference evidence="1 2" key="1">
    <citation type="journal article" date="2011" name="Genome Res.">
        <title>Comparative genomics of citric-acid-producing Aspergillus niger ATCC 1015 versus enzyme-producing CBS 513.88.</title>
        <authorList>
            <person name="Andersen M.R."/>
            <person name="Salazar M.P."/>
            <person name="Schaap P.J."/>
            <person name="van de Vondervoort P.J."/>
            <person name="Culley D."/>
            <person name="Thykaer J."/>
            <person name="Frisvad J.C."/>
            <person name="Nielsen K.F."/>
            <person name="Albang R."/>
            <person name="Albermann K."/>
            <person name="Berka R.M."/>
            <person name="Braus G.H."/>
            <person name="Braus-Stromeyer S.A."/>
            <person name="Corrochano L.M."/>
            <person name="Dai Z."/>
            <person name="van Dijck P.W."/>
            <person name="Hofmann G."/>
            <person name="Lasure L.L."/>
            <person name="Magnuson J.K."/>
            <person name="Menke H."/>
            <person name="Meijer M."/>
            <person name="Meijer S.L."/>
            <person name="Nielsen J.B."/>
            <person name="Nielsen M.L."/>
            <person name="van Ooyen A.J."/>
            <person name="Pel H.J."/>
            <person name="Poulsen L."/>
            <person name="Samson R.A."/>
            <person name="Stam H."/>
            <person name="Tsang A."/>
            <person name="van den Brink J.M."/>
            <person name="Atkins A."/>
            <person name="Aerts A."/>
            <person name="Shapiro H."/>
            <person name="Pangilinan J."/>
            <person name="Salamov A."/>
            <person name="Lou Y."/>
            <person name="Lindquist E."/>
            <person name="Lucas S."/>
            <person name="Grimwood J."/>
            <person name="Grigoriev I.V."/>
            <person name="Kubicek C.P."/>
            <person name="Martinez D."/>
            <person name="van Peij N.N."/>
            <person name="Roubos J.A."/>
            <person name="Nielsen J."/>
            <person name="Baker S.E."/>
        </authorList>
    </citation>
    <scope>NUCLEOTIDE SEQUENCE [LARGE SCALE GENOMIC DNA]</scope>
    <source>
        <strain evidence="2">ATCC 1015 / CBS 113.46 / FGSC A1144 / LSHB Ac4 / NCTC 3858a / NRRL 328 / USDA 3528.7</strain>
    </source>
</reference>
<dbReference type="HOGENOM" id="CLU_1011859_0_0_1"/>
<dbReference type="EMBL" id="ACJE01000013">
    <property type="protein sequence ID" value="EHA21852.1"/>
    <property type="molecule type" value="Genomic_DNA"/>
</dbReference>
<proteinExistence type="predicted"/>
<dbReference type="AlphaFoldDB" id="G3Y5I7"/>